<comment type="subcellular location">
    <subcellularLocation>
        <location evidence="1">Membrane</location>
        <topology evidence="1">Multi-pass membrane protein</topology>
    </subcellularLocation>
</comment>
<evidence type="ECO:0000256" key="6">
    <source>
        <dbReference type="ARBA" id="ARBA00023002"/>
    </source>
</evidence>
<keyword evidence="4" id="KW-0479">Metal-binding</keyword>
<dbReference type="InterPro" id="IPR003780">
    <property type="entry name" value="COX15/CtaA_fam"/>
</dbReference>
<evidence type="ECO:0008006" key="15">
    <source>
        <dbReference type="Google" id="ProtNLM"/>
    </source>
</evidence>
<keyword evidence="2" id="KW-1003">Cell membrane</keyword>
<comment type="pathway">
    <text evidence="11">Porphyrin-containing compound metabolism.</text>
</comment>
<protein>
    <recommendedName>
        <fullName evidence="15">Cytochrome B</fullName>
    </recommendedName>
</protein>
<name>A0A1T4LZ99_9GAMM</name>
<dbReference type="AlphaFoldDB" id="A0A1T4LZ99"/>
<accession>A0A1T4LZ99</accession>
<feature type="transmembrane region" description="Helical" evidence="12">
    <location>
        <begin position="136"/>
        <end position="158"/>
    </location>
</feature>
<evidence type="ECO:0000256" key="4">
    <source>
        <dbReference type="ARBA" id="ARBA00022723"/>
    </source>
</evidence>
<dbReference type="PANTHER" id="PTHR35457:SF1">
    <property type="entry name" value="HEME A SYNTHASE"/>
    <property type="match status" value="1"/>
</dbReference>
<dbReference type="RefSeq" id="WP_078744206.1">
    <property type="nucleotide sequence ID" value="NZ_FUXG01000003.1"/>
</dbReference>
<dbReference type="OrthoDB" id="1447144at2"/>
<keyword evidence="9 12" id="KW-0472">Membrane</keyword>
<feature type="transmembrane region" description="Helical" evidence="12">
    <location>
        <begin position="81"/>
        <end position="101"/>
    </location>
</feature>
<dbReference type="PANTHER" id="PTHR35457">
    <property type="entry name" value="HEME A SYNTHASE"/>
    <property type="match status" value="1"/>
</dbReference>
<dbReference type="EMBL" id="MTSM01000004">
    <property type="protein sequence ID" value="OPX56302.1"/>
    <property type="molecule type" value="Genomic_DNA"/>
</dbReference>
<dbReference type="GO" id="GO:0016020">
    <property type="term" value="C:membrane"/>
    <property type="evidence" value="ECO:0007669"/>
    <property type="project" value="UniProtKB-SubCell"/>
</dbReference>
<keyword evidence="6" id="KW-0560">Oxidoreductase</keyword>
<dbReference type="Proteomes" id="UP000191418">
    <property type="component" value="Unassembled WGS sequence"/>
</dbReference>
<evidence type="ECO:0000256" key="10">
    <source>
        <dbReference type="ARBA" id="ARBA00023157"/>
    </source>
</evidence>
<dbReference type="STRING" id="64969.SAMN02745127_00595"/>
<dbReference type="GO" id="GO:0016491">
    <property type="term" value="F:oxidoreductase activity"/>
    <property type="evidence" value="ECO:0007669"/>
    <property type="project" value="UniProtKB-KW"/>
</dbReference>
<dbReference type="InterPro" id="IPR050450">
    <property type="entry name" value="COX15/CtaA_HemeA_synthase"/>
</dbReference>
<evidence type="ECO:0000256" key="2">
    <source>
        <dbReference type="ARBA" id="ARBA00022475"/>
    </source>
</evidence>
<dbReference type="GO" id="GO:0006784">
    <property type="term" value="P:heme A biosynthetic process"/>
    <property type="evidence" value="ECO:0007669"/>
    <property type="project" value="InterPro"/>
</dbReference>
<feature type="transmembrane region" description="Helical" evidence="12">
    <location>
        <begin position="12"/>
        <end position="33"/>
    </location>
</feature>
<feature type="transmembrane region" description="Helical" evidence="12">
    <location>
        <begin position="333"/>
        <end position="355"/>
    </location>
</feature>
<evidence type="ECO:0000256" key="7">
    <source>
        <dbReference type="ARBA" id="ARBA00023004"/>
    </source>
</evidence>
<evidence type="ECO:0000256" key="8">
    <source>
        <dbReference type="ARBA" id="ARBA00023133"/>
    </source>
</evidence>
<evidence type="ECO:0000256" key="12">
    <source>
        <dbReference type="SAM" id="Phobius"/>
    </source>
</evidence>
<evidence type="ECO:0000256" key="1">
    <source>
        <dbReference type="ARBA" id="ARBA00004141"/>
    </source>
</evidence>
<evidence type="ECO:0000313" key="13">
    <source>
        <dbReference type="EMBL" id="OPX56302.1"/>
    </source>
</evidence>
<proteinExistence type="predicted"/>
<keyword evidence="5 12" id="KW-1133">Transmembrane helix</keyword>
<evidence type="ECO:0000313" key="14">
    <source>
        <dbReference type="Proteomes" id="UP000191418"/>
    </source>
</evidence>
<reference evidence="13 14" key="1">
    <citation type="submission" date="2017-01" db="EMBL/GenBank/DDBJ databases">
        <title>Genome Sequencing of a Marine Spirillum, Oceanospirillum multiglobuliferum ATCC 33336, from Japan.</title>
        <authorList>
            <person name="Carney J.G."/>
            <person name="Trachtenberg A.M."/>
            <person name="Rheaume B.A."/>
            <person name="Linnane J.D."/>
            <person name="Pitts N.L."/>
            <person name="Mykles D.L."/>
            <person name="Maclea K.S."/>
        </authorList>
    </citation>
    <scope>NUCLEOTIDE SEQUENCE [LARGE SCALE GENOMIC DNA]</scope>
    <source>
        <strain evidence="13 14">ATCC 33336</strain>
    </source>
</reference>
<keyword evidence="8" id="KW-0350">Heme biosynthesis</keyword>
<organism evidence="13 14">
    <name type="scientific">Oceanospirillum multiglobuliferum</name>
    <dbReference type="NCBI Taxonomy" id="64969"/>
    <lineage>
        <taxon>Bacteria</taxon>
        <taxon>Pseudomonadati</taxon>
        <taxon>Pseudomonadota</taxon>
        <taxon>Gammaproteobacteria</taxon>
        <taxon>Oceanospirillales</taxon>
        <taxon>Oceanospirillaceae</taxon>
        <taxon>Oceanospirillum</taxon>
    </lineage>
</organism>
<keyword evidence="3 12" id="KW-0812">Transmembrane</keyword>
<evidence type="ECO:0000256" key="3">
    <source>
        <dbReference type="ARBA" id="ARBA00022692"/>
    </source>
</evidence>
<feature type="transmembrane region" description="Helical" evidence="12">
    <location>
        <begin position="113"/>
        <end position="130"/>
    </location>
</feature>
<comment type="caution">
    <text evidence="13">The sequence shown here is derived from an EMBL/GenBank/DDBJ whole genome shotgun (WGS) entry which is preliminary data.</text>
</comment>
<sequence>MPRKKAIGQALLVSQIACVLALVVITLGAWTRLVDAGLGCPDWPGCYGHLMVPTSSAQLAQANVLFPNHVVEADKGWPEMIHRYAAGILGLLITWLAFKAWQWRKLNGYPRKLSWLLWTLVITQALFGMWTVTLKLWPPVVTLHLLGGMSTLALLFVLSLRLKRFYNRWADREGWSEMRFDSLLLHEHGQHEWALLWKLRQWASFALLILMLQISLGGWTSANYAAMACPDFPTCQGQWLPNTDLQQGFNLTPPVGANYLGGQLDAPARVAIHMAHRAGALVTMLVLGGLAFYMLKNPFTLLLQVRAFWLMSTLILQLSLGVANVFLNFPLPLAVLHNLGAALLLLALCNLLWYLQALHPPLPVGGMVRHA</sequence>
<dbReference type="GO" id="GO:0046872">
    <property type="term" value="F:metal ion binding"/>
    <property type="evidence" value="ECO:0007669"/>
    <property type="project" value="UniProtKB-KW"/>
</dbReference>
<keyword evidence="7" id="KW-0408">Iron</keyword>
<keyword evidence="14" id="KW-1185">Reference proteome</keyword>
<gene>
    <name evidence="13" type="ORF">BTE48_04835</name>
</gene>
<dbReference type="Pfam" id="PF02628">
    <property type="entry name" value="COX15-CtaA"/>
    <property type="match status" value="1"/>
</dbReference>
<evidence type="ECO:0000256" key="9">
    <source>
        <dbReference type="ARBA" id="ARBA00023136"/>
    </source>
</evidence>
<feature type="transmembrane region" description="Helical" evidence="12">
    <location>
        <begin position="307"/>
        <end position="327"/>
    </location>
</feature>
<evidence type="ECO:0000256" key="5">
    <source>
        <dbReference type="ARBA" id="ARBA00022989"/>
    </source>
</evidence>
<keyword evidence="10" id="KW-1015">Disulfide bond</keyword>
<feature type="transmembrane region" description="Helical" evidence="12">
    <location>
        <begin position="274"/>
        <end position="295"/>
    </location>
</feature>
<evidence type="ECO:0000256" key="11">
    <source>
        <dbReference type="ARBA" id="ARBA00023444"/>
    </source>
</evidence>